<dbReference type="GO" id="GO:0016740">
    <property type="term" value="F:transferase activity"/>
    <property type="evidence" value="ECO:0007669"/>
    <property type="project" value="UniProtKB-KW"/>
</dbReference>
<dbReference type="InterPro" id="IPR050249">
    <property type="entry name" value="Pseudomonas-type_ThrB"/>
</dbReference>
<proteinExistence type="predicted"/>
<dbReference type="Proteomes" id="UP000245430">
    <property type="component" value="Unassembled WGS sequence"/>
</dbReference>
<organism evidence="2 3">
    <name type="scientific">Xanthomarina spongicola</name>
    <dbReference type="NCBI Taxonomy" id="570520"/>
    <lineage>
        <taxon>Bacteria</taxon>
        <taxon>Pseudomonadati</taxon>
        <taxon>Bacteroidota</taxon>
        <taxon>Flavobacteriia</taxon>
        <taxon>Flavobacteriales</taxon>
        <taxon>Flavobacteriaceae</taxon>
        <taxon>Xanthomarina</taxon>
    </lineage>
</organism>
<keyword evidence="2" id="KW-0808">Transferase</keyword>
<evidence type="ECO:0000259" key="1">
    <source>
        <dbReference type="Pfam" id="PF01636"/>
    </source>
</evidence>
<gene>
    <name evidence="2" type="ORF">LX78_01177</name>
</gene>
<dbReference type="Gene3D" id="3.90.1200.10">
    <property type="match status" value="1"/>
</dbReference>
<dbReference type="PANTHER" id="PTHR21064:SF5">
    <property type="entry name" value="SLR1880 PROTEIN"/>
    <property type="match status" value="1"/>
</dbReference>
<accession>A0A316DNQ6</accession>
<dbReference type="SUPFAM" id="SSF56112">
    <property type="entry name" value="Protein kinase-like (PK-like)"/>
    <property type="match status" value="1"/>
</dbReference>
<reference evidence="2 3" key="1">
    <citation type="submission" date="2018-05" db="EMBL/GenBank/DDBJ databases">
        <title>Genomic Encyclopedia of Archaeal and Bacterial Type Strains, Phase II (KMG-II): from individual species to whole genera.</title>
        <authorList>
            <person name="Goeker M."/>
        </authorList>
    </citation>
    <scope>NUCLEOTIDE SEQUENCE [LARGE SCALE GENOMIC DNA]</scope>
    <source>
        <strain evidence="2 3">DSM 22637</strain>
    </source>
</reference>
<dbReference type="InterPro" id="IPR002575">
    <property type="entry name" value="Aminoglycoside_PTrfase"/>
</dbReference>
<name>A0A316DNQ6_9FLAO</name>
<sequence>METLKDICRQFQIEQPVINIDVLASGHINDTYLISCSNNLNYILQKINNKVFNNINSIILNKVIVSNHLKNEFNKTETKYHVANFIKSKTDTFFIETNEGFWTLMEYIPNSKTIERAENNKQVFEAGKLYGNFIASTSTLDLKLIKETLPEFHSVPFRFFQFEEAHNQAKISRKSKAQELIDFVLEHKTEMFQLSELKEKNTFPIRVTHNDTKLSNILFDENDNGLAVIDLDTVMPGIVHFDFGDSVRSICSNTIEDSENIEQTTINLKYYEAYCKGFASETSNLLTKEEISFLPLSAKTLIYIMGLRFLTDYLNNDVYYKTSYSTHNLVRAKNQMALLKSVIQNYEELKTITYSSFNLKNIS</sequence>
<keyword evidence="3" id="KW-1185">Reference proteome</keyword>
<dbReference type="Pfam" id="PF01636">
    <property type="entry name" value="APH"/>
    <property type="match status" value="1"/>
</dbReference>
<dbReference type="AlphaFoldDB" id="A0A316DNQ6"/>
<evidence type="ECO:0000313" key="3">
    <source>
        <dbReference type="Proteomes" id="UP000245430"/>
    </source>
</evidence>
<evidence type="ECO:0000313" key="2">
    <source>
        <dbReference type="EMBL" id="PWK19827.1"/>
    </source>
</evidence>
<comment type="caution">
    <text evidence="2">The sequence shown here is derived from an EMBL/GenBank/DDBJ whole genome shotgun (WGS) entry which is preliminary data.</text>
</comment>
<dbReference type="RefSeq" id="WP_245881483.1">
    <property type="nucleotide sequence ID" value="NZ_QGGP01000002.1"/>
</dbReference>
<dbReference type="PANTHER" id="PTHR21064">
    <property type="entry name" value="AMINOGLYCOSIDE PHOSPHOTRANSFERASE DOMAIN-CONTAINING PROTEIN-RELATED"/>
    <property type="match status" value="1"/>
</dbReference>
<dbReference type="EMBL" id="QGGP01000002">
    <property type="protein sequence ID" value="PWK19827.1"/>
    <property type="molecule type" value="Genomic_DNA"/>
</dbReference>
<feature type="domain" description="Aminoglycoside phosphotransferase" evidence="1">
    <location>
        <begin position="96"/>
        <end position="253"/>
    </location>
</feature>
<protein>
    <submittedName>
        <fullName evidence="2">Phosphotransferase family enzyme</fullName>
    </submittedName>
</protein>
<dbReference type="InterPro" id="IPR011009">
    <property type="entry name" value="Kinase-like_dom_sf"/>
</dbReference>